<name>A0A7W6LLV9_9HYPH</name>
<reference evidence="1 2" key="1">
    <citation type="submission" date="2020-08" db="EMBL/GenBank/DDBJ databases">
        <title>Genomic Encyclopedia of Type Strains, Phase IV (KMG-IV): sequencing the most valuable type-strain genomes for metagenomic binning, comparative biology and taxonomic classification.</title>
        <authorList>
            <person name="Goeker M."/>
        </authorList>
    </citation>
    <scope>NUCLEOTIDE SEQUENCE [LARGE SCALE GENOMIC DNA]</scope>
    <source>
        <strain evidence="1 2">DSM 29514</strain>
    </source>
</reference>
<sequence length="172" mass="18435">MNLSQSFQERLRIYLQTGELRDGDIRYLIMRTDALMGMFTKLEPVARDAALLAMAESVAEFGGKSVDTYRVSGADNSAELISLLIRTSAELGWGAWTFTEECDGEVQVLVRNSPFACSVENVGTAVCAPIVGILTAIAPVLLGQGASAAETQCHQGRGGCCHFRISAASSKR</sequence>
<dbReference type="InterPro" id="IPR024096">
    <property type="entry name" value="NO_sig/Golgi_transp_ligand-bd"/>
</dbReference>
<proteinExistence type="predicted"/>
<accession>A0A7W6LLV9</accession>
<dbReference type="AlphaFoldDB" id="A0A7W6LLV9"/>
<protein>
    <submittedName>
        <fullName evidence="1">Putative hydrocarbon binding protein</fullName>
    </submittedName>
</protein>
<dbReference type="SUPFAM" id="SSF111126">
    <property type="entry name" value="Ligand-binding domain in the NO signalling and Golgi transport"/>
    <property type="match status" value="1"/>
</dbReference>
<dbReference type="Proteomes" id="UP000519897">
    <property type="component" value="Unassembled WGS sequence"/>
</dbReference>
<evidence type="ECO:0000313" key="2">
    <source>
        <dbReference type="Proteomes" id="UP000519897"/>
    </source>
</evidence>
<comment type="caution">
    <text evidence="1">The sequence shown here is derived from an EMBL/GenBank/DDBJ whole genome shotgun (WGS) entry which is preliminary data.</text>
</comment>
<keyword evidence="2" id="KW-1185">Reference proteome</keyword>
<dbReference type="Gene3D" id="3.30.1380.20">
    <property type="entry name" value="Trafficking protein particle complex subunit 3"/>
    <property type="match status" value="1"/>
</dbReference>
<organism evidence="1 2">
    <name type="scientific">Rhizobium rhizoryzae</name>
    <dbReference type="NCBI Taxonomy" id="451876"/>
    <lineage>
        <taxon>Bacteria</taxon>
        <taxon>Pseudomonadati</taxon>
        <taxon>Pseudomonadota</taxon>
        <taxon>Alphaproteobacteria</taxon>
        <taxon>Hyphomicrobiales</taxon>
        <taxon>Rhizobiaceae</taxon>
        <taxon>Rhizobium/Agrobacterium group</taxon>
        <taxon>Rhizobium</taxon>
    </lineage>
</organism>
<dbReference type="RefSeq" id="WP_165130627.1">
    <property type="nucleotide sequence ID" value="NZ_CP049249.1"/>
</dbReference>
<evidence type="ECO:0000313" key="1">
    <source>
        <dbReference type="EMBL" id="MBB4145657.1"/>
    </source>
</evidence>
<gene>
    <name evidence="1" type="ORF">GGQ72_004222</name>
</gene>
<dbReference type="EMBL" id="JACIEC010000009">
    <property type="protein sequence ID" value="MBB4145657.1"/>
    <property type="molecule type" value="Genomic_DNA"/>
</dbReference>